<evidence type="ECO:0000313" key="3">
    <source>
        <dbReference type="Proteomes" id="UP001489004"/>
    </source>
</evidence>
<name>A0AAW1QGX9_9CHLO</name>
<comment type="caution">
    <text evidence="2">The sequence shown here is derived from an EMBL/GenBank/DDBJ whole genome shotgun (WGS) entry which is preliminary data.</text>
</comment>
<evidence type="ECO:0000256" key="1">
    <source>
        <dbReference type="SAM" id="MobiDB-lite"/>
    </source>
</evidence>
<gene>
    <name evidence="2" type="ORF">WJX72_012440</name>
</gene>
<protein>
    <submittedName>
        <fullName evidence="2">Uncharacterized protein</fullName>
    </submittedName>
</protein>
<feature type="compositionally biased region" description="Basic and acidic residues" evidence="1">
    <location>
        <begin position="46"/>
        <end position="59"/>
    </location>
</feature>
<reference evidence="2 3" key="1">
    <citation type="journal article" date="2024" name="Nat. Commun.">
        <title>Phylogenomics reveals the evolutionary origins of lichenization in chlorophyte algae.</title>
        <authorList>
            <person name="Puginier C."/>
            <person name="Libourel C."/>
            <person name="Otte J."/>
            <person name="Skaloud P."/>
            <person name="Haon M."/>
            <person name="Grisel S."/>
            <person name="Petersen M."/>
            <person name="Berrin J.G."/>
            <person name="Delaux P.M."/>
            <person name="Dal Grande F."/>
            <person name="Keller J."/>
        </authorList>
    </citation>
    <scope>NUCLEOTIDE SEQUENCE [LARGE SCALE GENOMIC DNA]</scope>
    <source>
        <strain evidence="2 3">SAG 2043</strain>
    </source>
</reference>
<feature type="region of interest" description="Disordered" evidence="1">
    <location>
        <begin position="43"/>
        <end position="69"/>
    </location>
</feature>
<dbReference type="Proteomes" id="UP001489004">
    <property type="component" value="Unassembled WGS sequence"/>
</dbReference>
<evidence type="ECO:0000313" key="2">
    <source>
        <dbReference type="EMBL" id="KAK9820623.1"/>
    </source>
</evidence>
<dbReference type="PANTHER" id="PTHR36372">
    <property type="entry name" value="EXPRESSED PROTEIN"/>
    <property type="match status" value="1"/>
</dbReference>
<keyword evidence="3" id="KW-1185">Reference proteome</keyword>
<dbReference type="EMBL" id="JALJOR010000003">
    <property type="protein sequence ID" value="KAK9820623.1"/>
    <property type="molecule type" value="Genomic_DNA"/>
</dbReference>
<organism evidence="2 3">
    <name type="scientific">[Myrmecia] bisecta</name>
    <dbReference type="NCBI Taxonomy" id="41462"/>
    <lineage>
        <taxon>Eukaryota</taxon>
        <taxon>Viridiplantae</taxon>
        <taxon>Chlorophyta</taxon>
        <taxon>core chlorophytes</taxon>
        <taxon>Trebouxiophyceae</taxon>
        <taxon>Trebouxiales</taxon>
        <taxon>Trebouxiaceae</taxon>
        <taxon>Myrmecia</taxon>
    </lineage>
</organism>
<dbReference type="AlphaFoldDB" id="A0AAW1QGX9"/>
<proteinExistence type="predicted"/>
<accession>A0AAW1QGX9</accession>
<sequence length="96" mass="10741">MYRCETSGTSHICDSNCDQCIYYDAHTQICRLSRKLFPKSQAAFDPARKRASENGEPRHREVKRVQSSQWPAAVAAAPAAAPAWTPSPWTGSFKQQ</sequence>